<dbReference type="PANTHER" id="PTHR23235">
    <property type="entry name" value="KRUEPPEL-LIKE TRANSCRIPTION FACTOR"/>
    <property type="match status" value="1"/>
</dbReference>
<comment type="caution">
    <text evidence="12">The sequence shown here is derived from an EMBL/GenBank/DDBJ whole genome shotgun (WGS) entry which is preliminary data.</text>
</comment>
<dbReference type="PROSITE" id="PS00028">
    <property type="entry name" value="ZINC_FINGER_C2H2_1"/>
    <property type="match status" value="1"/>
</dbReference>
<dbReference type="Proteomes" id="UP000245119">
    <property type="component" value="Linkage Group LG2"/>
</dbReference>
<evidence type="ECO:0000256" key="7">
    <source>
        <dbReference type="ARBA" id="ARBA00023125"/>
    </source>
</evidence>
<organism evidence="12 13">
    <name type="scientific">Pomacea canaliculata</name>
    <name type="common">Golden apple snail</name>
    <dbReference type="NCBI Taxonomy" id="400727"/>
    <lineage>
        <taxon>Eukaryota</taxon>
        <taxon>Metazoa</taxon>
        <taxon>Spiralia</taxon>
        <taxon>Lophotrochozoa</taxon>
        <taxon>Mollusca</taxon>
        <taxon>Gastropoda</taxon>
        <taxon>Caenogastropoda</taxon>
        <taxon>Architaenioglossa</taxon>
        <taxon>Ampullarioidea</taxon>
        <taxon>Ampullariidae</taxon>
        <taxon>Pomacea</taxon>
    </lineage>
</organism>
<evidence type="ECO:0000256" key="6">
    <source>
        <dbReference type="ARBA" id="ARBA00023015"/>
    </source>
</evidence>
<dbReference type="EMBL" id="PZQS01000002">
    <property type="protein sequence ID" value="PVD36267.1"/>
    <property type="molecule type" value="Genomic_DNA"/>
</dbReference>
<evidence type="ECO:0000313" key="13">
    <source>
        <dbReference type="Proteomes" id="UP000245119"/>
    </source>
</evidence>
<dbReference type="SMART" id="SM00355">
    <property type="entry name" value="ZnF_C2H2"/>
    <property type="match status" value="1"/>
</dbReference>
<protein>
    <recommendedName>
        <fullName evidence="11">C2H2-type domain-containing protein</fullName>
    </recommendedName>
</protein>
<evidence type="ECO:0000256" key="5">
    <source>
        <dbReference type="ARBA" id="ARBA00022833"/>
    </source>
</evidence>
<dbReference type="OrthoDB" id="8918594at2759"/>
<evidence type="ECO:0000256" key="3">
    <source>
        <dbReference type="ARBA" id="ARBA00022723"/>
    </source>
</evidence>
<proteinExistence type="inferred from homology"/>
<dbReference type="InterPro" id="IPR013087">
    <property type="entry name" value="Znf_C2H2_type"/>
</dbReference>
<feature type="domain" description="C2H2-type" evidence="11">
    <location>
        <begin position="135"/>
        <end position="163"/>
    </location>
</feature>
<dbReference type="AlphaFoldDB" id="A0A2T7PSA5"/>
<evidence type="ECO:0000313" key="12">
    <source>
        <dbReference type="EMBL" id="PVD36267.1"/>
    </source>
</evidence>
<keyword evidence="9" id="KW-0539">Nucleus</keyword>
<keyword evidence="8" id="KW-0804">Transcription</keyword>
<dbReference type="GO" id="GO:0008270">
    <property type="term" value="F:zinc ion binding"/>
    <property type="evidence" value="ECO:0007669"/>
    <property type="project" value="UniProtKB-KW"/>
</dbReference>
<comment type="subcellular location">
    <subcellularLocation>
        <location evidence="1">Nucleus</location>
    </subcellularLocation>
</comment>
<accession>A0A2T7PSA5</accession>
<keyword evidence="7" id="KW-0238">DNA-binding</keyword>
<comment type="similarity">
    <text evidence="2">Belongs to the krueppel C2H2-type zinc-finger protein family.</text>
</comment>
<keyword evidence="6" id="KW-0805">Transcription regulation</keyword>
<dbReference type="Pfam" id="PF00096">
    <property type="entry name" value="zf-C2H2"/>
    <property type="match status" value="1"/>
</dbReference>
<sequence length="176" mass="19342">MVSEDNFNTNKEDMKKAESEVRMLSVSGYILNVDEELKNFSEELYPSILDSKRMESIASGGVASTSYSSVPVFPEVVPLCLPVLSSSSPPSSPSLYVDAPEEPVFPGLNSDHSKTFSRSTDLARHERVHSGAKPYKCGDCGAIFADSGNLMAHLRRKHKDPLSIKASKCENWLDNK</sequence>
<evidence type="ECO:0000256" key="2">
    <source>
        <dbReference type="ARBA" id="ARBA00006991"/>
    </source>
</evidence>
<dbReference type="PANTHER" id="PTHR23235:SF152">
    <property type="entry name" value="SI:DKEY-210J14.3"/>
    <property type="match status" value="1"/>
</dbReference>
<dbReference type="GO" id="GO:0000978">
    <property type="term" value="F:RNA polymerase II cis-regulatory region sequence-specific DNA binding"/>
    <property type="evidence" value="ECO:0007669"/>
    <property type="project" value="TreeGrafter"/>
</dbReference>
<evidence type="ECO:0000256" key="4">
    <source>
        <dbReference type="ARBA" id="ARBA00022771"/>
    </source>
</evidence>
<keyword evidence="5" id="KW-0862">Zinc</keyword>
<feature type="domain" description="C2H2-type" evidence="11">
    <location>
        <begin position="113"/>
        <end position="134"/>
    </location>
</feature>
<reference evidence="12 13" key="1">
    <citation type="submission" date="2018-04" db="EMBL/GenBank/DDBJ databases">
        <title>The genome of golden apple snail Pomacea canaliculata provides insight into stress tolerance and invasive adaptation.</title>
        <authorList>
            <person name="Liu C."/>
            <person name="Liu B."/>
            <person name="Ren Y."/>
            <person name="Zhang Y."/>
            <person name="Wang H."/>
            <person name="Li S."/>
            <person name="Jiang F."/>
            <person name="Yin L."/>
            <person name="Zhang G."/>
            <person name="Qian W."/>
            <person name="Fan W."/>
        </authorList>
    </citation>
    <scope>NUCLEOTIDE SEQUENCE [LARGE SCALE GENOMIC DNA]</scope>
    <source>
        <strain evidence="12">SZHN2017</strain>
        <tissue evidence="12">Muscle</tissue>
    </source>
</reference>
<keyword evidence="3" id="KW-0479">Metal-binding</keyword>
<dbReference type="InterPro" id="IPR036236">
    <property type="entry name" value="Znf_C2H2_sf"/>
</dbReference>
<dbReference type="SUPFAM" id="SSF57667">
    <property type="entry name" value="beta-beta-alpha zinc fingers"/>
    <property type="match status" value="1"/>
</dbReference>
<evidence type="ECO:0000256" key="8">
    <source>
        <dbReference type="ARBA" id="ARBA00023163"/>
    </source>
</evidence>
<evidence type="ECO:0000259" key="11">
    <source>
        <dbReference type="PROSITE" id="PS50157"/>
    </source>
</evidence>
<dbReference type="PROSITE" id="PS50157">
    <property type="entry name" value="ZINC_FINGER_C2H2_2"/>
    <property type="match status" value="2"/>
</dbReference>
<keyword evidence="13" id="KW-1185">Reference proteome</keyword>
<name>A0A2T7PSA5_POMCA</name>
<gene>
    <name evidence="12" type="ORF">C0Q70_03245</name>
</gene>
<dbReference type="Gene3D" id="3.30.160.60">
    <property type="entry name" value="Classic Zinc Finger"/>
    <property type="match status" value="2"/>
</dbReference>
<dbReference type="GO" id="GO:0000981">
    <property type="term" value="F:DNA-binding transcription factor activity, RNA polymerase II-specific"/>
    <property type="evidence" value="ECO:0007669"/>
    <property type="project" value="TreeGrafter"/>
</dbReference>
<evidence type="ECO:0000256" key="9">
    <source>
        <dbReference type="ARBA" id="ARBA00023242"/>
    </source>
</evidence>
<evidence type="ECO:0000256" key="10">
    <source>
        <dbReference type="PROSITE-ProRule" id="PRU00042"/>
    </source>
</evidence>
<keyword evidence="4 10" id="KW-0863">Zinc-finger</keyword>
<dbReference type="FunFam" id="3.30.160.60:FF:002343">
    <property type="entry name" value="Zinc finger protein 33A"/>
    <property type="match status" value="1"/>
</dbReference>
<evidence type="ECO:0000256" key="1">
    <source>
        <dbReference type="ARBA" id="ARBA00004123"/>
    </source>
</evidence>